<sequence length="145" mass="16346">MRLFGRANIDSEWAEATRCAWVGLGGCMFMLTLDQALPSRWHLLKYGWAWFVGPRLTGAFTPRDAADCLRPRGRNGEPTRRSALLLFAGQVGHCHRLAGDPCHVDCPVVFDRRICIRFGFICFIARGGLDSFCRQDGRCRQVGRT</sequence>
<dbReference type="WBParaSite" id="PSAMB.scaffold515size48503.g6743.t1">
    <property type="protein sequence ID" value="PSAMB.scaffold515size48503.g6743.t1"/>
    <property type="gene ID" value="PSAMB.scaffold515size48503.g6743"/>
</dbReference>
<organism evidence="1 2">
    <name type="scientific">Plectus sambesii</name>
    <dbReference type="NCBI Taxonomy" id="2011161"/>
    <lineage>
        <taxon>Eukaryota</taxon>
        <taxon>Metazoa</taxon>
        <taxon>Ecdysozoa</taxon>
        <taxon>Nematoda</taxon>
        <taxon>Chromadorea</taxon>
        <taxon>Plectida</taxon>
        <taxon>Plectina</taxon>
        <taxon>Plectoidea</taxon>
        <taxon>Plectidae</taxon>
        <taxon>Plectus</taxon>
    </lineage>
</organism>
<accession>A0A914WUA4</accession>
<dbReference type="AlphaFoldDB" id="A0A914WUA4"/>
<keyword evidence="1" id="KW-1185">Reference proteome</keyword>
<reference evidence="2" key="1">
    <citation type="submission" date="2022-11" db="UniProtKB">
        <authorList>
            <consortium name="WormBaseParasite"/>
        </authorList>
    </citation>
    <scope>IDENTIFICATION</scope>
</reference>
<dbReference type="Proteomes" id="UP000887566">
    <property type="component" value="Unplaced"/>
</dbReference>
<protein>
    <submittedName>
        <fullName evidence="2">Uncharacterized protein</fullName>
    </submittedName>
</protein>
<evidence type="ECO:0000313" key="2">
    <source>
        <dbReference type="WBParaSite" id="PSAMB.scaffold515size48503.g6743.t1"/>
    </source>
</evidence>
<evidence type="ECO:0000313" key="1">
    <source>
        <dbReference type="Proteomes" id="UP000887566"/>
    </source>
</evidence>
<proteinExistence type="predicted"/>
<name>A0A914WUA4_9BILA</name>